<dbReference type="AlphaFoldDB" id="A0A175VSD9"/>
<feature type="compositionally biased region" description="Pro residues" evidence="1">
    <location>
        <begin position="281"/>
        <end position="290"/>
    </location>
</feature>
<dbReference type="STRING" id="100816.A0A175VSD9"/>
<feature type="compositionally biased region" description="Low complexity" evidence="1">
    <location>
        <begin position="381"/>
        <end position="391"/>
    </location>
</feature>
<dbReference type="Pfam" id="PF20150">
    <property type="entry name" value="2EXR"/>
    <property type="match status" value="1"/>
</dbReference>
<gene>
    <name evidence="3" type="ORF">MMYC01_208915</name>
</gene>
<organism evidence="3 4">
    <name type="scientific">Madurella mycetomatis</name>
    <dbReference type="NCBI Taxonomy" id="100816"/>
    <lineage>
        <taxon>Eukaryota</taxon>
        <taxon>Fungi</taxon>
        <taxon>Dikarya</taxon>
        <taxon>Ascomycota</taxon>
        <taxon>Pezizomycotina</taxon>
        <taxon>Sordariomycetes</taxon>
        <taxon>Sordariomycetidae</taxon>
        <taxon>Sordariales</taxon>
        <taxon>Sordariales incertae sedis</taxon>
        <taxon>Madurella</taxon>
    </lineage>
</organism>
<evidence type="ECO:0000313" key="3">
    <source>
        <dbReference type="EMBL" id="KXX74099.1"/>
    </source>
</evidence>
<dbReference type="PANTHER" id="PTHR35910">
    <property type="entry name" value="2EXR DOMAIN-CONTAINING PROTEIN"/>
    <property type="match status" value="1"/>
</dbReference>
<dbReference type="VEuPathDB" id="FungiDB:MMYC01_208915"/>
<evidence type="ECO:0000259" key="2">
    <source>
        <dbReference type="Pfam" id="PF20150"/>
    </source>
</evidence>
<feature type="domain" description="2EXR" evidence="2">
    <location>
        <begin position="19"/>
        <end position="108"/>
    </location>
</feature>
<dbReference type="Proteomes" id="UP000078237">
    <property type="component" value="Unassembled WGS sequence"/>
</dbReference>
<reference evidence="3 4" key="1">
    <citation type="journal article" date="2016" name="Genome Announc.">
        <title>Genome Sequence of Madurella mycetomatis mm55, Isolated from a Human Mycetoma Case in Sudan.</title>
        <authorList>
            <person name="Smit S."/>
            <person name="Derks M.F."/>
            <person name="Bervoets S."/>
            <person name="Fahal A."/>
            <person name="van Leeuwen W."/>
            <person name="van Belkum A."/>
            <person name="van de Sande W.W."/>
        </authorList>
    </citation>
    <scope>NUCLEOTIDE SEQUENCE [LARGE SCALE GENOMIC DNA]</scope>
    <source>
        <strain evidence="4">mm55</strain>
    </source>
</reference>
<evidence type="ECO:0000256" key="1">
    <source>
        <dbReference type="SAM" id="MobiDB-lite"/>
    </source>
</evidence>
<feature type="compositionally biased region" description="Low complexity" evidence="1">
    <location>
        <begin position="317"/>
        <end position="327"/>
    </location>
</feature>
<sequence length="490" mass="55730">MHYDQLFPRCCPVQTPDRFTNFQRLPAEIRMMIWEYALPDARVYEVLDAPNSKQKTPPQQGLMFANVHPEPPPALAAVCQESRYYVLRHYKPLTLGATTKFVDMSRDMLLLEPYLLVKRLHRTLHFMSQIPLVRDHATRLALGTSYGVYPGIFHPVLGRKVSKNNMAKLLSSLAKFPKLKTLIFIVHQEFQFEFDFRFPGTMTPIPNSYSPPMMASLPGHAPNFTPGFGYPSPPASTAGSSAAATLSPLSTPSVAATNTTTANSPATLPSSVASATSISPVSPPPLPLPSFPHYYQHQHPHQNLSQPQPHPEPQPQPQRQQQHQQVHQAYRFKFDIEANINAAPHLRPRHANELLYYPLDIDEDREDALWDQQVTAMMMADGSNGSSSNGDESGDEGEWCDPWPTNDDWRRFRRRFLRAMVCASASGGEGPRRGKGLRVGGGMGRVPWEGMWVLWEWEWEWEWGSALGRDREGAKGEGEGWWWWWWRRRR</sequence>
<feature type="region of interest" description="Disordered" evidence="1">
    <location>
        <begin position="381"/>
        <end position="402"/>
    </location>
</feature>
<dbReference type="EMBL" id="LCTW02000386">
    <property type="protein sequence ID" value="KXX74099.1"/>
    <property type="molecule type" value="Genomic_DNA"/>
</dbReference>
<feature type="region of interest" description="Disordered" evidence="1">
    <location>
        <begin position="252"/>
        <end position="327"/>
    </location>
</feature>
<comment type="caution">
    <text evidence="3">The sequence shown here is derived from an EMBL/GenBank/DDBJ whole genome shotgun (WGS) entry which is preliminary data.</text>
</comment>
<proteinExistence type="predicted"/>
<feature type="compositionally biased region" description="Low complexity" evidence="1">
    <location>
        <begin position="252"/>
        <end position="271"/>
    </location>
</feature>
<name>A0A175VSD9_9PEZI</name>
<dbReference type="OrthoDB" id="4812806at2759"/>
<accession>A0A175VSD9</accession>
<evidence type="ECO:0000313" key="4">
    <source>
        <dbReference type="Proteomes" id="UP000078237"/>
    </source>
</evidence>
<keyword evidence="4" id="KW-1185">Reference proteome</keyword>
<dbReference type="PANTHER" id="PTHR35910:SF6">
    <property type="entry name" value="2EXR DOMAIN-CONTAINING PROTEIN"/>
    <property type="match status" value="1"/>
</dbReference>
<protein>
    <recommendedName>
        <fullName evidence="2">2EXR domain-containing protein</fullName>
    </recommendedName>
</protein>
<dbReference type="InterPro" id="IPR045518">
    <property type="entry name" value="2EXR"/>
</dbReference>